<evidence type="ECO:0000313" key="1">
    <source>
        <dbReference type="EMBL" id="URL59866.1"/>
    </source>
</evidence>
<proteinExistence type="predicted"/>
<name>A0ABY4TAX0_9GAMM</name>
<reference evidence="1" key="1">
    <citation type="submission" date="2020-10" db="EMBL/GenBank/DDBJ databases">
        <title>Whole-genome sequence of Luteibacter sp. EIF3.</title>
        <authorList>
            <person name="Friedrich I."/>
            <person name="Hertel R."/>
            <person name="Daniel R."/>
        </authorList>
    </citation>
    <scope>NUCLEOTIDE SEQUENCE</scope>
    <source>
        <strain evidence="1">EIF3</strain>
    </source>
</reference>
<dbReference type="RefSeq" id="WP_250340351.1">
    <property type="nucleotide sequence ID" value="NZ_CP063231.1"/>
</dbReference>
<dbReference type="EMBL" id="CP063231">
    <property type="protein sequence ID" value="URL59866.1"/>
    <property type="molecule type" value="Genomic_DNA"/>
</dbReference>
<keyword evidence="2" id="KW-1185">Reference proteome</keyword>
<gene>
    <name evidence="1" type="ORF">IM816_07185</name>
</gene>
<protein>
    <submittedName>
        <fullName evidence="1">Uncharacterized protein</fullName>
    </submittedName>
</protein>
<organism evidence="1 2">
    <name type="scientific">Luteibacter flocculans</name>
    <dbReference type="NCBI Taxonomy" id="2780091"/>
    <lineage>
        <taxon>Bacteria</taxon>
        <taxon>Pseudomonadati</taxon>
        <taxon>Pseudomonadota</taxon>
        <taxon>Gammaproteobacteria</taxon>
        <taxon>Lysobacterales</taxon>
        <taxon>Rhodanobacteraceae</taxon>
        <taxon>Luteibacter</taxon>
    </lineage>
</organism>
<dbReference type="Proteomes" id="UP001056681">
    <property type="component" value="Chromosome"/>
</dbReference>
<accession>A0ABY4TAX0</accession>
<sequence>MEQTQDPVNRLFAFVTEFAQAMLAKSGEFYPFGGSISESGKIAGASGATEDGSEHPSAQEVYRLLTAGLASTASGNDVAAVALVANVTIPAELEAVSDNGIRVHVEAPGFARMVYVPYEVLPGEEPSIRLHDPIAVEVAPEFFVSTRS</sequence>
<evidence type="ECO:0000313" key="2">
    <source>
        <dbReference type="Proteomes" id="UP001056681"/>
    </source>
</evidence>